<evidence type="ECO:0000313" key="5">
    <source>
        <dbReference type="EMBL" id="OWV31272.1"/>
    </source>
</evidence>
<evidence type="ECO:0000256" key="2">
    <source>
        <dbReference type="ARBA" id="ARBA00023125"/>
    </source>
</evidence>
<dbReference type="PROSITE" id="PS51063">
    <property type="entry name" value="HTH_CRP_2"/>
    <property type="match status" value="1"/>
</dbReference>
<dbReference type="Gene3D" id="2.60.120.10">
    <property type="entry name" value="Jelly Rolls"/>
    <property type="match status" value="1"/>
</dbReference>
<dbReference type="InterPro" id="IPR012318">
    <property type="entry name" value="HTH_CRP"/>
</dbReference>
<gene>
    <name evidence="5" type="ORF">JI62_01250</name>
</gene>
<dbReference type="FunFam" id="1.10.10.10:FF:000028">
    <property type="entry name" value="Fumarate/nitrate reduction transcriptional regulator Fnr"/>
    <property type="match status" value="1"/>
</dbReference>
<keyword evidence="1" id="KW-0805">Transcription regulation</keyword>
<keyword evidence="6" id="KW-1185">Reference proteome</keyword>
<dbReference type="SMART" id="SM00100">
    <property type="entry name" value="cNMP"/>
    <property type="match status" value="1"/>
</dbReference>
<dbReference type="InterPro" id="IPR018490">
    <property type="entry name" value="cNMP-bd_dom_sf"/>
</dbReference>
<dbReference type="PANTHER" id="PTHR24567">
    <property type="entry name" value="CRP FAMILY TRANSCRIPTIONAL REGULATORY PROTEIN"/>
    <property type="match status" value="1"/>
</dbReference>
<dbReference type="OrthoDB" id="7643467at2"/>
<accession>A0A246S479</accession>
<dbReference type="EMBL" id="JPUA01000003">
    <property type="protein sequence ID" value="OWV31272.1"/>
    <property type="molecule type" value="Genomic_DNA"/>
</dbReference>
<protein>
    <recommendedName>
        <fullName evidence="4">HTH crp-type domain-containing protein</fullName>
    </recommendedName>
</protein>
<dbReference type="AlphaFoldDB" id="A0A246S479"/>
<sequence length="233" mass="26509">METSTGLDKPYIEQGATSSHPSLLIVQELKNLSRPILILRRKKTLLYQGDTFQGLYIVQSGMLKQTLQCKNDNEQLTHFFLPEDIIGLDAIGEGFYSGTVIAIETSGLLHIPFRRIEEFPDLQTSHMQLLRCLSRAMSLEHSRMWQMISQPADVRLACFFAAMSRNFFARGYSPYSFRLAMSRQEMADYLCMAVETLSRLISRFQRQGILTARGHEYCIVDPDALASIAARSK</sequence>
<name>A0A246S479_9GAMM</name>
<dbReference type="RefSeq" id="WP_088698426.1">
    <property type="nucleotide sequence ID" value="NZ_JPUA01000003.1"/>
</dbReference>
<dbReference type="InterPro" id="IPR014710">
    <property type="entry name" value="RmlC-like_jellyroll"/>
</dbReference>
<dbReference type="InterPro" id="IPR036390">
    <property type="entry name" value="WH_DNA-bd_sf"/>
</dbReference>
<dbReference type="GO" id="GO:0005829">
    <property type="term" value="C:cytosol"/>
    <property type="evidence" value="ECO:0007669"/>
    <property type="project" value="TreeGrafter"/>
</dbReference>
<evidence type="ECO:0000256" key="1">
    <source>
        <dbReference type="ARBA" id="ARBA00023015"/>
    </source>
</evidence>
<dbReference type="Pfam" id="PF13545">
    <property type="entry name" value="HTH_Crp_2"/>
    <property type="match status" value="1"/>
</dbReference>
<dbReference type="Proteomes" id="UP000197334">
    <property type="component" value="Unassembled WGS sequence"/>
</dbReference>
<dbReference type="InterPro" id="IPR050397">
    <property type="entry name" value="Env_Response_Regulators"/>
</dbReference>
<evidence type="ECO:0000259" key="4">
    <source>
        <dbReference type="PROSITE" id="PS51063"/>
    </source>
</evidence>
<organism evidence="5 6">
    <name type="scientific">Halomonas campaniensis</name>
    <dbReference type="NCBI Taxonomy" id="213554"/>
    <lineage>
        <taxon>Bacteria</taxon>
        <taxon>Pseudomonadati</taxon>
        <taxon>Pseudomonadota</taxon>
        <taxon>Gammaproteobacteria</taxon>
        <taxon>Oceanospirillales</taxon>
        <taxon>Halomonadaceae</taxon>
        <taxon>Halomonas</taxon>
    </lineage>
</organism>
<reference evidence="5 6" key="1">
    <citation type="submission" date="2014-08" db="EMBL/GenBank/DDBJ databases">
        <title>Draft genome sequence of a novel L-asparaginase producing marine bacterium, Halomonas campaniensis.</title>
        <authorList>
            <person name="Sundarakrishnan B."/>
            <person name="Moushumi Priya A."/>
            <person name="Raman G."/>
            <person name="Sakthivel N."/>
            <person name="Park S."/>
            <person name="Jayachandran S."/>
        </authorList>
    </citation>
    <scope>NUCLEOTIDE SEQUENCE [LARGE SCALE GENOMIC DNA]</scope>
    <source>
        <strain evidence="5 6">SK03</strain>
    </source>
</reference>
<dbReference type="SUPFAM" id="SSF51206">
    <property type="entry name" value="cAMP-binding domain-like"/>
    <property type="match status" value="1"/>
</dbReference>
<dbReference type="SUPFAM" id="SSF46785">
    <property type="entry name" value="Winged helix' DNA-binding domain"/>
    <property type="match status" value="1"/>
</dbReference>
<dbReference type="Gene3D" id="1.10.10.10">
    <property type="entry name" value="Winged helix-like DNA-binding domain superfamily/Winged helix DNA-binding domain"/>
    <property type="match status" value="1"/>
</dbReference>
<keyword evidence="2" id="KW-0238">DNA-binding</keyword>
<dbReference type="InterPro" id="IPR000595">
    <property type="entry name" value="cNMP-bd_dom"/>
</dbReference>
<dbReference type="GO" id="GO:0003700">
    <property type="term" value="F:DNA-binding transcription factor activity"/>
    <property type="evidence" value="ECO:0007669"/>
    <property type="project" value="TreeGrafter"/>
</dbReference>
<evidence type="ECO:0000313" key="6">
    <source>
        <dbReference type="Proteomes" id="UP000197334"/>
    </source>
</evidence>
<evidence type="ECO:0000256" key="3">
    <source>
        <dbReference type="ARBA" id="ARBA00023163"/>
    </source>
</evidence>
<proteinExistence type="predicted"/>
<feature type="domain" description="HTH crp-type" evidence="4">
    <location>
        <begin position="150"/>
        <end position="223"/>
    </location>
</feature>
<dbReference type="GO" id="GO:0003677">
    <property type="term" value="F:DNA binding"/>
    <property type="evidence" value="ECO:0007669"/>
    <property type="project" value="UniProtKB-KW"/>
</dbReference>
<dbReference type="PRINTS" id="PR00034">
    <property type="entry name" value="HTHCRP"/>
</dbReference>
<comment type="caution">
    <text evidence="5">The sequence shown here is derived from an EMBL/GenBank/DDBJ whole genome shotgun (WGS) entry which is preliminary data.</text>
</comment>
<dbReference type="InterPro" id="IPR036388">
    <property type="entry name" value="WH-like_DNA-bd_sf"/>
</dbReference>
<dbReference type="Pfam" id="PF00027">
    <property type="entry name" value="cNMP_binding"/>
    <property type="match status" value="1"/>
</dbReference>
<dbReference type="CDD" id="cd00038">
    <property type="entry name" value="CAP_ED"/>
    <property type="match status" value="1"/>
</dbReference>
<keyword evidence="3" id="KW-0804">Transcription</keyword>
<dbReference type="SMART" id="SM00419">
    <property type="entry name" value="HTH_CRP"/>
    <property type="match status" value="1"/>
</dbReference>
<dbReference type="PANTHER" id="PTHR24567:SF75">
    <property type="entry name" value="FUMARATE AND NITRATE REDUCTION REGULATORY PROTEIN"/>
    <property type="match status" value="1"/>
</dbReference>